<dbReference type="AlphaFoldDB" id="A0A174L6X9"/>
<name>A0A174L6X9_9BACE</name>
<sequence length="181" mass="21192">MTTYDLKMKKTIPSKEVLEQYIYDYGIDKTAQIFHISTEELDKKINWKPQYDQYSYNPAIAKPLSSQHKQIMAIIAKHYSDLLKQCADNYKDVIYMSQTVEDLLHKAIIKCLEIGLDKVTEEAVIESVKIQFYTARKYAQLQSYMMKKKIFPLEITTENGEYIIPTEYYNNAISKESEETA</sequence>
<accession>A0A174L6X9</accession>
<dbReference type="EMBL" id="CZAE01000008">
    <property type="protein sequence ID" value="CUP18446.1"/>
    <property type="molecule type" value="Genomic_DNA"/>
</dbReference>
<reference evidence="1 2" key="1">
    <citation type="submission" date="2015-09" db="EMBL/GenBank/DDBJ databases">
        <authorList>
            <consortium name="Pathogen Informatics"/>
        </authorList>
    </citation>
    <scope>NUCLEOTIDE SEQUENCE [LARGE SCALE GENOMIC DNA]</scope>
    <source>
        <strain evidence="1 2">2789STDY5834846</strain>
    </source>
</reference>
<organism evidence="1 2">
    <name type="scientific">Bacteroides faecis</name>
    <dbReference type="NCBI Taxonomy" id="674529"/>
    <lineage>
        <taxon>Bacteria</taxon>
        <taxon>Pseudomonadati</taxon>
        <taxon>Bacteroidota</taxon>
        <taxon>Bacteroidia</taxon>
        <taxon>Bacteroidales</taxon>
        <taxon>Bacteroidaceae</taxon>
        <taxon>Bacteroides</taxon>
    </lineage>
</organism>
<protein>
    <submittedName>
        <fullName evidence="1">Uncharacterized protein</fullName>
    </submittedName>
</protein>
<gene>
    <name evidence="1" type="ORF">ERS852461_02040</name>
</gene>
<dbReference type="Proteomes" id="UP000095606">
    <property type="component" value="Unassembled WGS sequence"/>
</dbReference>
<evidence type="ECO:0000313" key="1">
    <source>
        <dbReference type="EMBL" id="CUP18446.1"/>
    </source>
</evidence>
<proteinExistence type="predicted"/>
<evidence type="ECO:0000313" key="2">
    <source>
        <dbReference type="Proteomes" id="UP000095606"/>
    </source>
</evidence>